<dbReference type="PANTHER" id="PTHR35245">
    <property type="match status" value="1"/>
</dbReference>
<keyword evidence="2" id="KW-1185">Reference proteome</keyword>
<protein>
    <submittedName>
        <fullName evidence="1">Glucose-dependent insulinotropic receptor-like 2</fullName>
    </submittedName>
</protein>
<reference evidence="1" key="1">
    <citation type="journal article" date="2021" name="Sci. Adv.">
        <title>The American lobster genome reveals insights on longevity, neural, and immune adaptations.</title>
        <authorList>
            <person name="Polinski J.M."/>
            <person name="Zimin A.V."/>
            <person name="Clark K.F."/>
            <person name="Kohn A.B."/>
            <person name="Sadowski N."/>
            <person name="Timp W."/>
            <person name="Ptitsyn A."/>
            <person name="Khanna P."/>
            <person name="Romanova D.Y."/>
            <person name="Williams P."/>
            <person name="Greenwood S.J."/>
            <person name="Moroz L.L."/>
            <person name="Walt D.R."/>
            <person name="Bodnar A.G."/>
        </authorList>
    </citation>
    <scope>NUCLEOTIDE SEQUENCE</scope>
    <source>
        <strain evidence="1">GMGI-L3</strain>
    </source>
</reference>
<comment type="caution">
    <text evidence="1">The sequence shown here is derived from an EMBL/GenBank/DDBJ whole genome shotgun (WGS) entry which is preliminary data.</text>
</comment>
<keyword evidence="1" id="KW-0675">Receptor</keyword>
<gene>
    <name evidence="1" type="primary">Gpr119-L2</name>
    <name evidence="1" type="ORF">Hamer_G024088</name>
</gene>
<accession>A0A8J5K894</accession>
<proteinExistence type="predicted"/>
<sequence length="688" mass="71243">MLSFSETYECICSYGFENPPKLHKTLWLYGILSSEYVEASTITVSQRVVFGSFRRRIRVNKWTTRSRAWCAVLGRRRNCTYPVRVCVFVADTCGLSIVNTCGLSIVNTCGLSIVNTCGLSIVNTCGLSIVNTCGLPIVNTCGLSIVNTCGLSVVNTCGLSVVNTCGLSVANTCGLSIVNTCGLSVVNTCGLSVVNTCGLSAVANTCGLSISACCQHCGLSIVNTCGLSVVNTCGLSIVNTCGLSIVNTCGLPVVNTCGLSIVNTCGLSVVNTCGLSIVNTCGLPVVNTCGLSIVNTCGLSVVNTCGLSVVNTCGLSVANTCGLSIVNTCGLPVVNTCGLYIVNTCGLCLVNICGLSVVSTCGLSVVNTCGLSVVSTCGLSVVSTCGLSVVSTCGLSVVSTCGLSVVSTCGLSVVVGPSSGCRQEAAGASPPELFQCSHGWEPGGASAYIPLAHHSALLQSFLLVVEAAAGLDAFEQPPSSTGSAPPSIGPWRAVAAPSGISVYVWFQGEWVRWPRAVLVEAGSRSVGVSPARRRWLVMATTATTTTTTCSSSSGGSVGSGKWVNKMVRGQMRCYVVVEAQGGQLGSRATPGRVLLFRPSVPTITTTRLERILLKEMRYHMGFPDSQGDPKRLLSNPRVIPSAFWTANDLSIQSSPKQSLTVLESTEQLQTAQGILLAAQDNSMQPKTT</sequence>
<evidence type="ECO:0000313" key="2">
    <source>
        <dbReference type="Proteomes" id="UP000747542"/>
    </source>
</evidence>
<dbReference type="EMBL" id="JAHLQT010016377">
    <property type="protein sequence ID" value="KAG7169473.1"/>
    <property type="molecule type" value="Genomic_DNA"/>
</dbReference>
<organism evidence="1 2">
    <name type="scientific">Homarus americanus</name>
    <name type="common">American lobster</name>
    <dbReference type="NCBI Taxonomy" id="6706"/>
    <lineage>
        <taxon>Eukaryota</taxon>
        <taxon>Metazoa</taxon>
        <taxon>Ecdysozoa</taxon>
        <taxon>Arthropoda</taxon>
        <taxon>Crustacea</taxon>
        <taxon>Multicrustacea</taxon>
        <taxon>Malacostraca</taxon>
        <taxon>Eumalacostraca</taxon>
        <taxon>Eucarida</taxon>
        <taxon>Decapoda</taxon>
        <taxon>Pleocyemata</taxon>
        <taxon>Astacidea</taxon>
        <taxon>Nephropoidea</taxon>
        <taxon>Nephropidae</taxon>
        <taxon>Homarus</taxon>
    </lineage>
</organism>
<name>A0A8J5K894_HOMAM</name>
<dbReference type="Proteomes" id="UP000747542">
    <property type="component" value="Unassembled WGS sequence"/>
</dbReference>
<evidence type="ECO:0000313" key="1">
    <source>
        <dbReference type="EMBL" id="KAG7169473.1"/>
    </source>
</evidence>